<reference evidence="2" key="1">
    <citation type="submission" date="2018-11" db="EMBL/GenBank/DDBJ databases">
        <authorList>
            <consortium name="Pathogen Informatics"/>
        </authorList>
    </citation>
    <scope>NUCLEOTIDE SEQUENCE</scope>
</reference>
<dbReference type="PROSITE" id="PS50003">
    <property type="entry name" value="PH_DOMAIN"/>
    <property type="match status" value="1"/>
</dbReference>
<accession>A0A448WSS2</accession>
<sequence length="228" mass="24707">MVFLYYLCVFKGYLFKRSSGKKPWRSWSRRWFVLADNRLIYCKRPSPSGSGPSSAAANAQVASELAVPPGVVFEDASLTPLPPVTISNNSSSSSANSLTTHSNTTSGVSVSIEPFSLSDDGLNTATPVATSLFTGQNLLEWTVLEPDIRLCTAKACDSPIGAGALNSSPGEGTTSLGQTTNLGGTGYCSQVRLTSLRVYYPYLDCWYKLYSFDFIFGLKRLYPFPAFI</sequence>
<dbReference type="InterPro" id="IPR001849">
    <property type="entry name" value="PH_domain"/>
</dbReference>
<dbReference type="Proteomes" id="UP000784294">
    <property type="component" value="Unassembled WGS sequence"/>
</dbReference>
<dbReference type="Gene3D" id="2.30.29.30">
    <property type="entry name" value="Pleckstrin-homology domain (PH domain)/Phosphotyrosine-binding domain (PTB)"/>
    <property type="match status" value="1"/>
</dbReference>
<organism evidence="2 3">
    <name type="scientific">Protopolystoma xenopodis</name>
    <dbReference type="NCBI Taxonomy" id="117903"/>
    <lineage>
        <taxon>Eukaryota</taxon>
        <taxon>Metazoa</taxon>
        <taxon>Spiralia</taxon>
        <taxon>Lophotrochozoa</taxon>
        <taxon>Platyhelminthes</taxon>
        <taxon>Monogenea</taxon>
        <taxon>Polyopisthocotylea</taxon>
        <taxon>Polystomatidea</taxon>
        <taxon>Polystomatidae</taxon>
        <taxon>Protopolystoma</taxon>
    </lineage>
</organism>
<dbReference type="AlphaFoldDB" id="A0A448WSS2"/>
<evidence type="ECO:0000313" key="3">
    <source>
        <dbReference type="Proteomes" id="UP000784294"/>
    </source>
</evidence>
<dbReference type="InterPro" id="IPR011993">
    <property type="entry name" value="PH-like_dom_sf"/>
</dbReference>
<comment type="caution">
    <text evidence="2">The sequence shown here is derived from an EMBL/GenBank/DDBJ whole genome shotgun (WGS) entry which is preliminary data.</text>
</comment>
<dbReference type="SUPFAM" id="SSF50729">
    <property type="entry name" value="PH domain-like"/>
    <property type="match status" value="1"/>
</dbReference>
<feature type="domain" description="PH" evidence="1">
    <location>
        <begin position="7"/>
        <end position="43"/>
    </location>
</feature>
<gene>
    <name evidence="2" type="ORF">PXEA_LOCUS12740</name>
</gene>
<dbReference type="EMBL" id="CAAALY010040951">
    <property type="protein sequence ID" value="VEL19300.1"/>
    <property type="molecule type" value="Genomic_DNA"/>
</dbReference>
<proteinExistence type="predicted"/>
<protein>
    <recommendedName>
        <fullName evidence="1">PH domain-containing protein</fullName>
    </recommendedName>
</protein>
<dbReference type="OrthoDB" id="10070851at2759"/>
<evidence type="ECO:0000313" key="2">
    <source>
        <dbReference type="EMBL" id="VEL19300.1"/>
    </source>
</evidence>
<name>A0A448WSS2_9PLAT</name>
<evidence type="ECO:0000259" key="1">
    <source>
        <dbReference type="PROSITE" id="PS50003"/>
    </source>
</evidence>
<keyword evidence="3" id="KW-1185">Reference proteome</keyword>
<dbReference type="Pfam" id="PF00169">
    <property type="entry name" value="PH"/>
    <property type="match status" value="1"/>
</dbReference>